<organism evidence="2 3">
    <name type="scientific">Flagellimonas algicola</name>
    <dbReference type="NCBI Taxonomy" id="2583815"/>
    <lineage>
        <taxon>Bacteria</taxon>
        <taxon>Pseudomonadati</taxon>
        <taxon>Bacteroidota</taxon>
        <taxon>Flavobacteriia</taxon>
        <taxon>Flavobacteriales</taxon>
        <taxon>Flavobacteriaceae</taxon>
        <taxon>Flagellimonas</taxon>
    </lineage>
</organism>
<accession>A0ABY2WPK8</accession>
<dbReference type="SUPFAM" id="SSF54427">
    <property type="entry name" value="NTF2-like"/>
    <property type="match status" value="1"/>
</dbReference>
<evidence type="ECO:0000313" key="3">
    <source>
        <dbReference type="Proteomes" id="UP000751614"/>
    </source>
</evidence>
<name>A0ABY2WPK8_9FLAO</name>
<dbReference type="Proteomes" id="UP000751614">
    <property type="component" value="Unassembled WGS sequence"/>
</dbReference>
<evidence type="ECO:0000313" key="2">
    <source>
        <dbReference type="EMBL" id="TMU56927.1"/>
    </source>
</evidence>
<dbReference type="InterPro" id="IPR027843">
    <property type="entry name" value="DUF4440"/>
</dbReference>
<dbReference type="EMBL" id="VCNI01000001">
    <property type="protein sequence ID" value="TMU56927.1"/>
    <property type="molecule type" value="Genomic_DNA"/>
</dbReference>
<dbReference type="Gene3D" id="3.10.450.50">
    <property type="match status" value="1"/>
</dbReference>
<dbReference type="InterPro" id="IPR032710">
    <property type="entry name" value="NTF2-like_dom_sf"/>
</dbReference>
<sequence length="156" mass="17762">MKPFTKLIIASFLLISCIPEKNHDEDIIATVEEEKQAIKSTLVSMWDAIEKGDVERYATYVHPDFTQFGETDSILRVGKEAEVRGVAAWVKNSEGIHTEMDEPQVTVKGNVAWITYYWRDKGITNGEPFASRGKSTRIFVKENGKWLCIHGHYTLL</sequence>
<gene>
    <name evidence="2" type="ORF">FGG15_05105</name>
</gene>
<reference evidence="2 3" key="1">
    <citation type="submission" date="2019-05" db="EMBL/GenBank/DDBJ databases">
        <title>Flagellimonas sp. AsT0115, sp. nov., isolated from a marine red algae, Asparagopsis taxiformis.</title>
        <authorList>
            <person name="Kim J."/>
            <person name="Jeong S.E."/>
            <person name="Jeon C.O."/>
        </authorList>
    </citation>
    <scope>NUCLEOTIDE SEQUENCE [LARGE SCALE GENOMIC DNA]</scope>
    <source>
        <strain evidence="2 3">AsT0115</strain>
    </source>
</reference>
<dbReference type="PROSITE" id="PS51257">
    <property type="entry name" value="PROKAR_LIPOPROTEIN"/>
    <property type="match status" value="1"/>
</dbReference>
<feature type="domain" description="DUF4440" evidence="1">
    <location>
        <begin position="44"/>
        <end position="147"/>
    </location>
</feature>
<keyword evidence="3" id="KW-1185">Reference proteome</keyword>
<proteinExistence type="predicted"/>
<dbReference type="Pfam" id="PF14534">
    <property type="entry name" value="DUF4440"/>
    <property type="match status" value="1"/>
</dbReference>
<dbReference type="RefSeq" id="WP_138833870.1">
    <property type="nucleotide sequence ID" value="NZ_VCNI01000001.1"/>
</dbReference>
<protein>
    <submittedName>
        <fullName evidence="2">Nuclear transport factor 2 family protein</fullName>
    </submittedName>
</protein>
<evidence type="ECO:0000259" key="1">
    <source>
        <dbReference type="Pfam" id="PF14534"/>
    </source>
</evidence>
<comment type="caution">
    <text evidence="2">The sequence shown here is derived from an EMBL/GenBank/DDBJ whole genome shotgun (WGS) entry which is preliminary data.</text>
</comment>